<keyword evidence="3" id="KW-1015">Disulfide bond</keyword>
<feature type="region of interest" description="Disordered" evidence="6">
    <location>
        <begin position="359"/>
        <end position="385"/>
    </location>
</feature>
<evidence type="ECO:0000256" key="7">
    <source>
        <dbReference type="SAM" id="Phobius"/>
    </source>
</evidence>
<reference evidence="9 10" key="1">
    <citation type="journal article" date="2018" name="Nat. Ecol. Evol.">
        <title>Genomic signatures of mitonuclear coevolution across populations of Tigriopus californicus.</title>
        <authorList>
            <person name="Barreto F.S."/>
            <person name="Watson E.T."/>
            <person name="Lima T.G."/>
            <person name="Willett C.S."/>
            <person name="Edmands S."/>
            <person name="Li W."/>
            <person name="Burton R.S."/>
        </authorList>
    </citation>
    <scope>NUCLEOTIDE SEQUENCE [LARGE SCALE GENOMIC DNA]</scope>
    <source>
        <strain evidence="9 10">San Diego</strain>
    </source>
</reference>
<dbReference type="Pfam" id="PF08205">
    <property type="entry name" value="C2-set_2"/>
    <property type="match status" value="1"/>
</dbReference>
<feature type="compositionally biased region" description="Low complexity" evidence="6">
    <location>
        <begin position="374"/>
        <end position="385"/>
    </location>
</feature>
<keyword evidence="7" id="KW-0812">Transmembrane</keyword>
<comment type="subcellular location">
    <subcellularLocation>
        <location evidence="1">Membrane</location>
        <topology evidence="1">Single-pass type I membrane protein</topology>
    </subcellularLocation>
</comment>
<dbReference type="GO" id="GO:0005886">
    <property type="term" value="C:plasma membrane"/>
    <property type="evidence" value="ECO:0007669"/>
    <property type="project" value="TreeGrafter"/>
</dbReference>
<dbReference type="PANTHER" id="PTHR11640">
    <property type="entry name" value="NEPHRIN"/>
    <property type="match status" value="1"/>
</dbReference>
<dbReference type="GO" id="GO:0098609">
    <property type="term" value="P:cell-cell adhesion"/>
    <property type="evidence" value="ECO:0007669"/>
    <property type="project" value="TreeGrafter"/>
</dbReference>
<evidence type="ECO:0000313" key="9">
    <source>
        <dbReference type="EMBL" id="TRY70639.1"/>
    </source>
</evidence>
<dbReference type="EMBL" id="VCGU01000009">
    <property type="protein sequence ID" value="TRY70639.1"/>
    <property type="molecule type" value="Genomic_DNA"/>
</dbReference>
<feature type="domain" description="CD80-like immunoglobulin C2-set" evidence="8">
    <location>
        <begin position="150"/>
        <end position="218"/>
    </location>
</feature>
<protein>
    <recommendedName>
        <fullName evidence="8">CD80-like immunoglobulin C2-set domain-containing protein</fullName>
    </recommendedName>
</protein>
<dbReference type="InterPro" id="IPR013783">
    <property type="entry name" value="Ig-like_fold"/>
</dbReference>
<dbReference type="PANTHER" id="PTHR11640:SF31">
    <property type="entry name" value="IRREGULAR CHIASM C-ROUGHEST PROTEIN-RELATED"/>
    <property type="match status" value="1"/>
</dbReference>
<dbReference type="AlphaFoldDB" id="A0A553NYX2"/>
<sequence>MRWWPVVSVSVFIVAFLPYFICGQILATGGGVVKVGQDLDLKYKPSDRWENSCTWFWFKDPKQVSRCSFNMLKEGQVKLHSCHPENPNQTIEYIGTSNEECAIKVKNLTEDDDLTWEVRVDFERQATSIPITVAKAVKSGEITVQNYLEGESGNVTCSLHGGKPAPAMSLQISGLNASKIVDNSQVQTEQPKSKEFESVATFNIKPTADDLGRTVSCRSAIFDKDNKSIFEYDTDTVKLNVLFAPKEMADQIVKVDENQKASVSIAFLANPEPTKIQWIVGQSSEGGSNETVSSSEDLILSPGDDSEKYKISEMERESDVKFRANLTINKVQLNEKDKEYRLLVRNEVGTQTYNFTLDVRSDGMKGNGTGGSNGTQEGSNDNGSGSGGSNVAIVLIVVAIAIMIMVSFFVYRSKKPTNETTPLQGGGR</sequence>
<dbReference type="InterPro" id="IPR013162">
    <property type="entry name" value="CD80_C2-set"/>
</dbReference>
<keyword evidence="5" id="KW-0393">Immunoglobulin domain</keyword>
<evidence type="ECO:0000256" key="3">
    <source>
        <dbReference type="ARBA" id="ARBA00023157"/>
    </source>
</evidence>
<comment type="caution">
    <text evidence="9">The sequence shown here is derived from an EMBL/GenBank/DDBJ whole genome shotgun (WGS) entry which is preliminary data.</text>
</comment>
<proteinExistence type="predicted"/>
<gene>
    <name evidence="9" type="ORF">TCAL_15047</name>
</gene>
<organism evidence="9 10">
    <name type="scientific">Tigriopus californicus</name>
    <name type="common">Marine copepod</name>
    <dbReference type="NCBI Taxonomy" id="6832"/>
    <lineage>
        <taxon>Eukaryota</taxon>
        <taxon>Metazoa</taxon>
        <taxon>Ecdysozoa</taxon>
        <taxon>Arthropoda</taxon>
        <taxon>Crustacea</taxon>
        <taxon>Multicrustacea</taxon>
        <taxon>Hexanauplia</taxon>
        <taxon>Copepoda</taxon>
        <taxon>Harpacticoida</taxon>
        <taxon>Harpacticidae</taxon>
        <taxon>Tigriopus</taxon>
    </lineage>
</organism>
<dbReference type="InterPro" id="IPR036179">
    <property type="entry name" value="Ig-like_dom_sf"/>
</dbReference>
<evidence type="ECO:0000313" key="10">
    <source>
        <dbReference type="Proteomes" id="UP000318571"/>
    </source>
</evidence>
<evidence type="ECO:0000259" key="8">
    <source>
        <dbReference type="Pfam" id="PF08205"/>
    </source>
</evidence>
<keyword evidence="7" id="KW-1133">Transmembrane helix</keyword>
<feature type="transmembrane region" description="Helical" evidence="7">
    <location>
        <begin position="391"/>
        <end position="411"/>
    </location>
</feature>
<name>A0A553NYX2_TIGCA</name>
<evidence type="ECO:0000256" key="1">
    <source>
        <dbReference type="ARBA" id="ARBA00004479"/>
    </source>
</evidence>
<dbReference type="SUPFAM" id="SSF48726">
    <property type="entry name" value="Immunoglobulin"/>
    <property type="match status" value="2"/>
</dbReference>
<evidence type="ECO:0000256" key="4">
    <source>
        <dbReference type="ARBA" id="ARBA00023180"/>
    </source>
</evidence>
<evidence type="ECO:0000256" key="6">
    <source>
        <dbReference type="SAM" id="MobiDB-lite"/>
    </source>
</evidence>
<keyword evidence="2 7" id="KW-0472">Membrane</keyword>
<dbReference type="GO" id="GO:0050839">
    <property type="term" value="F:cell adhesion molecule binding"/>
    <property type="evidence" value="ECO:0007669"/>
    <property type="project" value="TreeGrafter"/>
</dbReference>
<accession>A0A553NYX2</accession>
<evidence type="ECO:0000256" key="5">
    <source>
        <dbReference type="ARBA" id="ARBA00023319"/>
    </source>
</evidence>
<dbReference type="GO" id="GO:0005911">
    <property type="term" value="C:cell-cell junction"/>
    <property type="evidence" value="ECO:0007669"/>
    <property type="project" value="TreeGrafter"/>
</dbReference>
<evidence type="ECO:0000256" key="2">
    <source>
        <dbReference type="ARBA" id="ARBA00023136"/>
    </source>
</evidence>
<dbReference type="Gene3D" id="2.60.40.10">
    <property type="entry name" value="Immunoglobulins"/>
    <property type="match status" value="2"/>
</dbReference>
<dbReference type="InterPro" id="IPR051275">
    <property type="entry name" value="Cell_adhesion_signaling"/>
</dbReference>
<keyword evidence="4" id="KW-0325">Glycoprotein</keyword>
<dbReference type="Proteomes" id="UP000318571">
    <property type="component" value="Chromosome 9"/>
</dbReference>
<keyword evidence="10" id="KW-1185">Reference proteome</keyword>